<keyword evidence="4 7" id="KW-0812">Transmembrane</keyword>
<dbReference type="GO" id="GO:0005886">
    <property type="term" value="C:plasma membrane"/>
    <property type="evidence" value="ECO:0007669"/>
    <property type="project" value="UniProtKB-SubCell"/>
</dbReference>
<dbReference type="OrthoDB" id="9773221at2"/>
<evidence type="ECO:0000313" key="10">
    <source>
        <dbReference type="Proteomes" id="UP000017090"/>
    </source>
</evidence>
<evidence type="ECO:0000256" key="2">
    <source>
        <dbReference type="ARBA" id="ARBA00022448"/>
    </source>
</evidence>
<gene>
    <name evidence="9" type="ORF">HMPREF1250_1557</name>
</gene>
<dbReference type="PROSITE" id="PS50928">
    <property type="entry name" value="ABC_TM1"/>
    <property type="match status" value="1"/>
</dbReference>
<dbReference type="InterPro" id="IPR045621">
    <property type="entry name" value="BPD_transp_1_N"/>
</dbReference>
<dbReference type="InterPro" id="IPR000515">
    <property type="entry name" value="MetI-like"/>
</dbReference>
<dbReference type="CDD" id="cd06261">
    <property type="entry name" value="TM_PBP2"/>
    <property type="match status" value="1"/>
</dbReference>
<keyword evidence="10" id="KW-1185">Reference proteome</keyword>
<feature type="transmembrane region" description="Helical" evidence="7">
    <location>
        <begin position="272"/>
        <end position="298"/>
    </location>
</feature>
<comment type="similarity">
    <text evidence="7">Belongs to the binding-protein-dependent transport system permease family.</text>
</comment>
<evidence type="ECO:0000256" key="7">
    <source>
        <dbReference type="RuleBase" id="RU363032"/>
    </source>
</evidence>
<feature type="transmembrane region" description="Helical" evidence="7">
    <location>
        <begin position="100"/>
        <end position="121"/>
    </location>
</feature>
<evidence type="ECO:0000256" key="3">
    <source>
        <dbReference type="ARBA" id="ARBA00022475"/>
    </source>
</evidence>
<dbReference type="eggNOG" id="COG0601">
    <property type="taxonomic scope" value="Bacteria"/>
</dbReference>
<keyword evidence="2 7" id="KW-0813">Transport</keyword>
<feature type="transmembrane region" description="Helical" evidence="7">
    <location>
        <begin position="133"/>
        <end position="158"/>
    </location>
</feature>
<keyword evidence="3" id="KW-1003">Cell membrane</keyword>
<dbReference type="Proteomes" id="UP000017090">
    <property type="component" value="Unassembled WGS sequence"/>
</dbReference>
<comment type="subcellular location">
    <subcellularLocation>
        <location evidence="1 7">Cell membrane</location>
        <topology evidence="1 7">Multi-pass membrane protein</topology>
    </subcellularLocation>
</comment>
<evidence type="ECO:0000256" key="1">
    <source>
        <dbReference type="ARBA" id="ARBA00004651"/>
    </source>
</evidence>
<dbReference type="PATRIC" id="fig|1111454.3.peg.2194"/>
<dbReference type="RefSeq" id="WP_023054695.1">
    <property type="nucleotide sequence ID" value="NZ_AWXA01000062.1"/>
</dbReference>
<reference evidence="9 10" key="1">
    <citation type="submission" date="2013-09" db="EMBL/GenBank/DDBJ databases">
        <authorList>
            <person name="Durkin A.S."/>
            <person name="Haft D.R."/>
            <person name="McCorrison J."/>
            <person name="Torralba M."/>
            <person name="Gillis M."/>
            <person name="Haft D.H."/>
            <person name="Methe B."/>
            <person name="Sutton G."/>
            <person name="Nelson K.E."/>
        </authorList>
    </citation>
    <scope>NUCLEOTIDE SEQUENCE [LARGE SCALE GENOMIC DNA]</scope>
    <source>
        <strain evidence="9 10">BV3C16-1</strain>
    </source>
</reference>
<feature type="transmembrane region" description="Helical" evidence="7">
    <location>
        <begin position="12"/>
        <end position="30"/>
    </location>
</feature>
<dbReference type="AlphaFoldDB" id="U7UAR1"/>
<evidence type="ECO:0000313" key="9">
    <source>
        <dbReference type="EMBL" id="ERT56532.1"/>
    </source>
</evidence>
<feature type="transmembrane region" description="Helical" evidence="7">
    <location>
        <begin position="230"/>
        <end position="252"/>
    </location>
</feature>
<keyword evidence="6 7" id="KW-0472">Membrane</keyword>
<dbReference type="STRING" id="1111454.HMPREF1250_1557"/>
<name>U7UAR1_9FIRM</name>
<evidence type="ECO:0000256" key="6">
    <source>
        <dbReference type="ARBA" id="ARBA00023136"/>
    </source>
</evidence>
<accession>U7UAR1</accession>
<dbReference type="Gene3D" id="1.10.3720.10">
    <property type="entry name" value="MetI-like"/>
    <property type="match status" value="1"/>
</dbReference>
<protein>
    <submittedName>
        <fullName evidence="9">Putative oligopeptide transport system permease protein OppB</fullName>
    </submittedName>
</protein>
<evidence type="ECO:0000256" key="5">
    <source>
        <dbReference type="ARBA" id="ARBA00022989"/>
    </source>
</evidence>
<dbReference type="Pfam" id="PF19300">
    <property type="entry name" value="BPD_transp_1_N"/>
    <property type="match status" value="1"/>
</dbReference>
<feature type="domain" description="ABC transmembrane type-1" evidence="8">
    <location>
        <begin position="94"/>
        <end position="295"/>
    </location>
</feature>
<sequence length="310" mass="33890">MFFYCLKRLVGAYLVLWTVVTITFALMHAIPGGPFTAEKKLPPVVLAAVEERYRLDQPLLEQYADYLEHAAVFDFGPSFKYPGRTVNEIIAETLPVSAELGAIALCLAFGIGVLAGMAAAWHKNGALDYALMLGATLGVSVPSFILAALLVQLFAFTWPVLPAALWKGPSYAVLPVFALAAHPTAFVMRLTRASFLDVLSQDYMRTARARGVGTFSLLCRHGLRNALLPVITYIGPLAASLLTGSFVVETVFAIPGLGRYFVTSIYNRDYTVILGITIFYSFLIIVMNLLIDVIYPLVDPRISLTSEREG</sequence>
<dbReference type="PANTHER" id="PTHR30465">
    <property type="entry name" value="INNER MEMBRANE ABC TRANSPORTER"/>
    <property type="match status" value="1"/>
</dbReference>
<dbReference type="GO" id="GO:0055085">
    <property type="term" value="P:transmembrane transport"/>
    <property type="evidence" value="ECO:0007669"/>
    <property type="project" value="InterPro"/>
</dbReference>
<organism evidence="9 10">
    <name type="scientific">Megasphaera vaginalis</name>
    <name type="common">ex Srinivasan et al. 2021</name>
    <dbReference type="NCBI Taxonomy" id="1111454"/>
    <lineage>
        <taxon>Bacteria</taxon>
        <taxon>Bacillati</taxon>
        <taxon>Bacillota</taxon>
        <taxon>Negativicutes</taxon>
        <taxon>Veillonellales</taxon>
        <taxon>Veillonellaceae</taxon>
        <taxon>Megasphaera</taxon>
    </lineage>
</organism>
<evidence type="ECO:0000259" key="8">
    <source>
        <dbReference type="PROSITE" id="PS50928"/>
    </source>
</evidence>
<dbReference type="SUPFAM" id="SSF161098">
    <property type="entry name" value="MetI-like"/>
    <property type="match status" value="1"/>
</dbReference>
<comment type="caution">
    <text evidence="9">The sequence shown here is derived from an EMBL/GenBank/DDBJ whole genome shotgun (WGS) entry which is preliminary data.</text>
</comment>
<keyword evidence="5 7" id="KW-1133">Transmembrane helix</keyword>
<proteinExistence type="inferred from homology"/>
<evidence type="ECO:0000256" key="4">
    <source>
        <dbReference type="ARBA" id="ARBA00022692"/>
    </source>
</evidence>
<dbReference type="PANTHER" id="PTHR30465:SF93">
    <property type="entry name" value="OLIGOPEPTIDE TRANSPORT SYSTEM PERMEASE PROTEIN OPPB"/>
    <property type="match status" value="1"/>
</dbReference>
<dbReference type="EMBL" id="AWXA01000062">
    <property type="protein sequence ID" value="ERT56532.1"/>
    <property type="molecule type" value="Genomic_DNA"/>
</dbReference>
<dbReference type="Pfam" id="PF00528">
    <property type="entry name" value="BPD_transp_1"/>
    <property type="match status" value="1"/>
</dbReference>
<dbReference type="InterPro" id="IPR035906">
    <property type="entry name" value="MetI-like_sf"/>
</dbReference>